<dbReference type="KEGG" id="som:SOMG_02626"/>
<dbReference type="EMBL" id="CP115612">
    <property type="protein sequence ID" value="WBW74250.1"/>
    <property type="molecule type" value="Genomic_DNA"/>
</dbReference>
<name>A0AAE9WDK6_9SCHI</name>
<keyword evidence="3" id="KW-1185">Reference proteome</keyword>
<evidence type="ECO:0000313" key="3">
    <source>
        <dbReference type="Proteomes" id="UP001212411"/>
    </source>
</evidence>
<evidence type="ECO:0000313" key="2">
    <source>
        <dbReference type="EMBL" id="WBW74250.1"/>
    </source>
</evidence>
<gene>
    <name evidence="2" type="ORF">SOMG_02626</name>
</gene>
<organism evidence="2 3">
    <name type="scientific">Schizosaccharomyces osmophilus</name>
    <dbReference type="NCBI Taxonomy" id="2545709"/>
    <lineage>
        <taxon>Eukaryota</taxon>
        <taxon>Fungi</taxon>
        <taxon>Dikarya</taxon>
        <taxon>Ascomycota</taxon>
        <taxon>Taphrinomycotina</taxon>
        <taxon>Schizosaccharomycetes</taxon>
        <taxon>Schizosaccharomycetales</taxon>
        <taxon>Schizosaccharomycetaceae</taxon>
        <taxon>Schizosaccharomyces</taxon>
    </lineage>
</organism>
<sequence length="354" mass="41569">MFHARCRINHNNIQVHFYLSYFRCVFNSHPYTTISSRSFAYTPWNHSSQTENNTLLSDKVRTGKSTSTVADSSSLSTQSSKRSNRAFMNKHNNAARKEKKPESHSLRQYIFNSSSFCNLQHTRKLLIMASDRNKAYLKPRDPPCQTAKILSLYDKQMYRRSRNLYDVFQGKEDLLSLAWFQTLLYPLLTSTYEINAYVNTVTQDATLPDYFRDRSLEVIFFSSLFDHFLTTNEFYLVIYYYLIVRKTPQMALQLLRQLKNIALPENNLIKSAFLEWSLQTGRFGIAYQIFREESLSVYHPCKTFLNVLKMHGTPEMLDYVVAQEMKNAKTEKSSKNLKYADKIDSYYWLSNPLL</sequence>
<dbReference type="Proteomes" id="UP001212411">
    <property type="component" value="Chromosome 2"/>
</dbReference>
<evidence type="ECO:0000256" key="1">
    <source>
        <dbReference type="SAM" id="MobiDB-lite"/>
    </source>
</evidence>
<accession>A0AAE9WDK6</accession>
<dbReference type="RefSeq" id="XP_056038493.1">
    <property type="nucleotide sequence ID" value="XM_056181417.1"/>
</dbReference>
<reference evidence="2 3" key="1">
    <citation type="journal article" date="2023" name="G3 (Bethesda)">
        <title>A high-quality reference genome for the fission yeast Schizosaccharomyces osmophilus.</title>
        <authorList>
            <person name="Jia G.S."/>
            <person name="Zhang W.C."/>
            <person name="Liang Y."/>
            <person name="Liu X.H."/>
            <person name="Rhind N."/>
            <person name="Pidoux A."/>
            <person name="Brysch-Herzberg M."/>
            <person name="Du L.L."/>
        </authorList>
    </citation>
    <scope>NUCLEOTIDE SEQUENCE [LARGE SCALE GENOMIC DNA]</scope>
    <source>
        <strain evidence="2 3">CBS 15793</strain>
    </source>
</reference>
<proteinExistence type="predicted"/>
<dbReference type="GeneID" id="80876106"/>
<dbReference type="AlphaFoldDB" id="A0AAE9WDK6"/>
<feature type="region of interest" description="Disordered" evidence="1">
    <location>
        <begin position="52"/>
        <end position="103"/>
    </location>
</feature>
<feature type="compositionally biased region" description="Low complexity" evidence="1">
    <location>
        <begin position="65"/>
        <end position="81"/>
    </location>
</feature>
<protein>
    <submittedName>
        <fullName evidence="2">Uncharacterized protein</fullName>
    </submittedName>
</protein>